<keyword evidence="4" id="KW-1185">Reference proteome</keyword>
<reference evidence="3 4" key="1">
    <citation type="journal article" date="2010" name="J. Bacteriol.">
        <title>Complete genome sequence of "Candidatus Puniceispirillum marinum" IMCC1322, a representative of the SAR116 clade in the Alphaproteobacteria.</title>
        <authorList>
            <person name="Oh H.M."/>
            <person name="Kwon K.K."/>
            <person name="Kang I."/>
            <person name="Kang S.G."/>
            <person name="Lee J.H."/>
            <person name="Kim S.J."/>
            <person name="Cho J.C."/>
        </authorList>
    </citation>
    <scope>NUCLEOTIDE SEQUENCE [LARGE SCALE GENOMIC DNA]</scope>
    <source>
        <strain evidence="3 4">IMCC1322</strain>
    </source>
</reference>
<dbReference type="SUPFAM" id="SSF54197">
    <property type="entry name" value="HIT-like"/>
    <property type="match status" value="1"/>
</dbReference>
<dbReference type="eggNOG" id="COG0537">
    <property type="taxonomic scope" value="Bacteria"/>
</dbReference>
<dbReference type="Proteomes" id="UP000007460">
    <property type="component" value="Chromosome"/>
</dbReference>
<feature type="domain" description="HIT" evidence="2">
    <location>
        <begin position="63"/>
        <end position="137"/>
    </location>
</feature>
<dbReference type="EMBL" id="CP001751">
    <property type="protein sequence ID" value="ADE38828.1"/>
    <property type="molecule type" value="Genomic_DNA"/>
</dbReference>
<gene>
    <name evidence="3" type="ordered locus">SAR116_0585</name>
</gene>
<evidence type="ECO:0000313" key="4">
    <source>
        <dbReference type="Proteomes" id="UP000007460"/>
    </source>
</evidence>
<proteinExistence type="predicted"/>
<dbReference type="Gene3D" id="3.30.428.10">
    <property type="entry name" value="HIT-like"/>
    <property type="match status" value="1"/>
</dbReference>
<sequence>MRSWLKFRLLSAHIQCPIKPIACQDCKTMPFSLDKQLEADSLFVTSYDDIQIRVMNDARYVWVLLVPEIADMTELHDLSPDKQQILLQLAASIGAGIKTTPMPNLPAITKINTALIGNIVSQLHLHIVGRHPDDAAWPAPVWGMGSAIKLDENATNHRRQLIHKIMDAFQEN</sequence>
<dbReference type="InterPro" id="IPR036265">
    <property type="entry name" value="HIT-like_sf"/>
</dbReference>
<dbReference type="AlphaFoldDB" id="D5BRD1"/>
<name>D5BRD1_PUNMI</name>
<dbReference type="GO" id="GO:0003824">
    <property type="term" value="F:catalytic activity"/>
    <property type="evidence" value="ECO:0007669"/>
    <property type="project" value="InterPro"/>
</dbReference>
<dbReference type="STRING" id="488538.SAR116_0585"/>
<dbReference type="KEGG" id="apb:SAR116_0585"/>
<comment type="caution">
    <text evidence="1">Lacks conserved residue(s) required for the propagation of feature annotation.</text>
</comment>
<evidence type="ECO:0000256" key="1">
    <source>
        <dbReference type="PROSITE-ProRule" id="PRU00464"/>
    </source>
</evidence>
<dbReference type="HOGENOM" id="CLU_123330_0_0_5"/>
<accession>D5BRD1</accession>
<dbReference type="Pfam" id="PF01230">
    <property type="entry name" value="HIT"/>
    <property type="match status" value="1"/>
</dbReference>
<evidence type="ECO:0000313" key="3">
    <source>
        <dbReference type="EMBL" id="ADE38828.1"/>
    </source>
</evidence>
<dbReference type="PROSITE" id="PS51084">
    <property type="entry name" value="HIT_2"/>
    <property type="match status" value="1"/>
</dbReference>
<evidence type="ECO:0000259" key="2">
    <source>
        <dbReference type="PROSITE" id="PS51084"/>
    </source>
</evidence>
<protein>
    <recommendedName>
        <fullName evidence="2">HIT domain-containing protein</fullName>
    </recommendedName>
</protein>
<dbReference type="InterPro" id="IPR011146">
    <property type="entry name" value="HIT-like"/>
</dbReference>
<organism evidence="3 4">
    <name type="scientific">Puniceispirillum marinum (strain IMCC1322)</name>
    <dbReference type="NCBI Taxonomy" id="488538"/>
    <lineage>
        <taxon>Bacteria</taxon>
        <taxon>Pseudomonadati</taxon>
        <taxon>Pseudomonadota</taxon>
        <taxon>Alphaproteobacteria</taxon>
        <taxon>Candidatus Puniceispirillales</taxon>
        <taxon>Candidatus Puniceispirillaceae</taxon>
        <taxon>Candidatus Puniceispirillum</taxon>
    </lineage>
</organism>